<dbReference type="PROSITE" id="PS50885">
    <property type="entry name" value="HAMP"/>
    <property type="match status" value="1"/>
</dbReference>
<proteinExistence type="predicted"/>
<dbReference type="GO" id="GO:0007234">
    <property type="term" value="P:osmosensory signaling via phosphorelay pathway"/>
    <property type="evidence" value="ECO:0007669"/>
    <property type="project" value="TreeGrafter"/>
</dbReference>
<evidence type="ECO:0000256" key="15">
    <source>
        <dbReference type="SAM" id="Phobius"/>
    </source>
</evidence>
<dbReference type="CDD" id="cd00082">
    <property type="entry name" value="HisKA"/>
    <property type="match status" value="1"/>
</dbReference>
<reference evidence="18 19" key="1">
    <citation type="submission" date="2021-01" db="EMBL/GenBank/DDBJ databases">
        <title>Whole genome shotgun sequence of Planobispora siamensis NBRC 107568.</title>
        <authorList>
            <person name="Komaki H."/>
            <person name="Tamura T."/>
        </authorList>
    </citation>
    <scope>NUCLEOTIDE SEQUENCE [LARGE SCALE GENOMIC DNA]</scope>
    <source>
        <strain evidence="18 19">NBRC 107568</strain>
    </source>
</reference>
<dbReference type="GO" id="GO:0005524">
    <property type="term" value="F:ATP binding"/>
    <property type="evidence" value="ECO:0007669"/>
    <property type="project" value="UniProtKB-KW"/>
</dbReference>
<evidence type="ECO:0000256" key="5">
    <source>
        <dbReference type="ARBA" id="ARBA00022553"/>
    </source>
</evidence>
<evidence type="ECO:0000256" key="4">
    <source>
        <dbReference type="ARBA" id="ARBA00012438"/>
    </source>
</evidence>
<dbReference type="FunFam" id="1.10.287.130:FF:000001">
    <property type="entry name" value="Two-component sensor histidine kinase"/>
    <property type="match status" value="1"/>
</dbReference>
<dbReference type="PANTHER" id="PTHR42878">
    <property type="entry name" value="TWO-COMPONENT HISTIDINE KINASE"/>
    <property type="match status" value="1"/>
</dbReference>
<dbReference type="Gene3D" id="6.10.340.10">
    <property type="match status" value="1"/>
</dbReference>
<organism evidence="18 19">
    <name type="scientific">Planobispora siamensis</name>
    <dbReference type="NCBI Taxonomy" id="936338"/>
    <lineage>
        <taxon>Bacteria</taxon>
        <taxon>Bacillati</taxon>
        <taxon>Actinomycetota</taxon>
        <taxon>Actinomycetes</taxon>
        <taxon>Streptosporangiales</taxon>
        <taxon>Streptosporangiaceae</taxon>
        <taxon>Planobispora</taxon>
    </lineage>
</organism>
<dbReference type="InterPro" id="IPR003018">
    <property type="entry name" value="GAF"/>
</dbReference>
<dbReference type="GO" id="GO:0005509">
    <property type="term" value="F:calcium ion binding"/>
    <property type="evidence" value="ECO:0007669"/>
    <property type="project" value="UniProtKB-ARBA"/>
</dbReference>
<protein>
    <recommendedName>
        <fullName evidence="14">Sensor-like histidine kinase SenX3</fullName>
        <ecNumber evidence="4">2.7.13.3</ecNumber>
    </recommendedName>
</protein>
<dbReference type="PRINTS" id="PR00344">
    <property type="entry name" value="BCTRLSENSOR"/>
</dbReference>
<dbReference type="InterPro" id="IPR003660">
    <property type="entry name" value="HAMP_dom"/>
</dbReference>
<evidence type="ECO:0000256" key="14">
    <source>
        <dbReference type="ARBA" id="ARBA00039401"/>
    </source>
</evidence>
<name>A0A8J3SSC3_9ACTN</name>
<dbReference type="RefSeq" id="WP_204069792.1">
    <property type="nucleotide sequence ID" value="NZ_BOOJ01000102.1"/>
</dbReference>
<dbReference type="InterPro" id="IPR036890">
    <property type="entry name" value="HATPase_C_sf"/>
</dbReference>
<evidence type="ECO:0000256" key="2">
    <source>
        <dbReference type="ARBA" id="ARBA00001968"/>
    </source>
</evidence>
<evidence type="ECO:0000256" key="11">
    <source>
        <dbReference type="ARBA" id="ARBA00022989"/>
    </source>
</evidence>
<dbReference type="Gene3D" id="3.30.565.10">
    <property type="entry name" value="Histidine kinase-like ATPase, C-terminal domain"/>
    <property type="match status" value="1"/>
</dbReference>
<dbReference type="GO" id="GO:0000156">
    <property type="term" value="F:phosphorelay response regulator activity"/>
    <property type="evidence" value="ECO:0007669"/>
    <property type="project" value="TreeGrafter"/>
</dbReference>
<dbReference type="SMART" id="SM00387">
    <property type="entry name" value="HATPase_c"/>
    <property type="match status" value="1"/>
</dbReference>
<keyword evidence="11 15" id="KW-1133">Transmembrane helix</keyword>
<dbReference type="SMART" id="SM00065">
    <property type="entry name" value="GAF"/>
    <property type="match status" value="1"/>
</dbReference>
<feature type="domain" description="Histidine kinase" evidence="16">
    <location>
        <begin position="450"/>
        <end position="669"/>
    </location>
</feature>
<evidence type="ECO:0000256" key="8">
    <source>
        <dbReference type="ARBA" id="ARBA00022741"/>
    </source>
</evidence>
<dbReference type="Pfam" id="PF02518">
    <property type="entry name" value="HATPase_c"/>
    <property type="match status" value="1"/>
</dbReference>
<keyword evidence="9" id="KW-0418">Kinase</keyword>
<dbReference type="SUPFAM" id="SSF55874">
    <property type="entry name" value="ATPase domain of HSP90 chaperone/DNA topoisomerase II/histidine kinase"/>
    <property type="match status" value="1"/>
</dbReference>
<comment type="catalytic activity">
    <reaction evidence="1">
        <text>ATP + protein L-histidine = ADP + protein N-phospho-L-histidine.</text>
        <dbReference type="EC" id="2.7.13.3"/>
    </reaction>
</comment>
<dbReference type="InterPro" id="IPR036097">
    <property type="entry name" value="HisK_dim/P_sf"/>
</dbReference>
<keyword evidence="7 15" id="KW-0812">Transmembrane</keyword>
<gene>
    <name evidence="18" type="ORF">Psi01_84400</name>
</gene>
<dbReference type="GO" id="GO:0005886">
    <property type="term" value="C:plasma membrane"/>
    <property type="evidence" value="ECO:0007669"/>
    <property type="project" value="UniProtKB-SubCell"/>
</dbReference>
<dbReference type="GO" id="GO:0030295">
    <property type="term" value="F:protein kinase activator activity"/>
    <property type="evidence" value="ECO:0007669"/>
    <property type="project" value="TreeGrafter"/>
</dbReference>
<evidence type="ECO:0000313" key="19">
    <source>
        <dbReference type="Proteomes" id="UP000619788"/>
    </source>
</evidence>
<comment type="caution">
    <text evidence="18">The sequence shown here is derived from an EMBL/GenBank/DDBJ whole genome shotgun (WGS) entry which is preliminary data.</text>
</comment>
<dbReference type="SUPFAM" id="SSF55781">
    <property type="entry name" value="GAF domain-like"/>
    <property type="match status" value="1"/>
</dbReference>
<comment type="cofactor">
    <cofactor evidence="2">
        <name>a divalent metal cation</name>
        <dbReference type="ChEBI" id="CHEBI:60240"/>
    </cofactor>
</comment>
<evidence type="ECO:0000256" key="1">
    <source>
        <dbReference type="ARBA" id="ARBA00000085"/>
    </source>
</evidence>
<dbReference type="EC" id="2.7.13.3" evidence="4"/>
<dbReference type="InterPro" id="IPR005467">
    <property type="entry name" value="His_kinase_dom"/>
</dbReference>
<evidence type="ECO:0000259" key="17">
    <source>
        <dbReference type="PROSITE" id="PS50885"/>
    </source>
</evidence>
<dbReference type="InterPro" id="IPR050351">
    <property type="entry name" value="BphY/WalK/GraS-like"/>
</dbReference>
<evidence type="ECO:0000256" key="9">
    <source>
        <dbReference type="ARBA" id="ARBA00022777"/>
    </source>
</evidence>
<dbReference type="Gene3D" id="1.10.287.130">
    <property type="match status" value="1"/>
</dbReference>
<dbReference type="AlphaFoldDB" id="A0A8J3SSC3"/>
<dbReference type="EMBL" id="BOOJ01000102">
    <property type="protein sequence ID" value="GIH97810.1"/>
    <property type="molecule type" value="Genomic_DNA"/>
</dbReference>
<accession>A0A8J3SSC3</accession>
<dbReference type="PROSITE" id="PS50109">
    <property type="entry name" value="HIS_KIN"/>
    <property type="match status" value="1"/>
</dbReference>
<feature type="transmembrane region" description="Helical" evidence="15">
    <location>
        <begin position="178"/>
        <end position="199"/>
    </location>
</feature>
<feature type="domain" description="HAMP" evidence="17">
    <location>
        <begin position="203"/>
        <end position="257"/>
    </location>
</feature>
<keyword evidence="8" id="KW-0547">Nucleotide-binding</keyword>
<dbReference type="PANTHER" id="PTHR42878:SF7">
    <property type="entry name" value="SENSOR HISTIDINE KINASE GLRK"/>
    <property type="match status" value="1"/>
</dbReference>
<keyword evidence="12" id="KW-0902">Two-component regulatory system</keyword>
<evidence type="ECO:0000313" key="18">
    <source>
        <dbReference type="EMBL" id="GIH97810.1"/>
    </source>
</evidence>
<keyword evidence="13 15" id="KW-0472">Membrane</keyword>
<comment type="subcellular location">
    <subcellularLocation>
        <location evidence="3">Cell membrane</location>
    </subcellularLocation>
</comment>
<evidence type="ECO:0000256" key="12">
    <source>
        <dbReference type="ARBA" id="ARBA00023012"/>
    </source>
</evidence>
<evidence type="ECO:0000256" key="7">
    <source>
        <dbReference type="ARBA" id="ARBA00022692"/>
    </source>
</evidence>
<dbReference type="FunFam" id="3.30.565.10:FF:000006">
    <property type="entry name" value="Sensor histidine kinase WalK"/>
    <property type="match status" value="1"/>
</dbReference>
<dbReference type="Gene3D" id="3.30.450.40">
    <property type="match status" value="1"/>
</dbReference>
<keyword evidence="6" id="KW-0808">Transferase</keyword>
<evidence type="ECO:0000256" key="10">
    <source>
        <dbReference type="ARBA" id="ARBA00022840"/>
    </source>
</evidence>
<evidence type="ECO:0000256" key="3">
    <source>
        <dbReference type="ARBA" id="ARBA00004236"/>
    </source>
</evidence>
<dbReference type="SUPFAM" id="SSF47384">
    <property type="entry name" value="Homodimeric domain of signal transducing histidine kinase"/>
    <property type="match status" value="1"/>
</dbReference>
<keyword evidence="19" id="KW-1185">Reference proteome</keyword>
<dbReference type="SMART" id="SM00388">
    <property type="entry name" value="HisKA"/>
    <property type="match status" value="1"/>
</dbReference>
<dbReference type="InterPro" id="IPR004358">
    <property type="entry name" value="Sig_transdc_His_kin-like_C"/>
</dbReference>
<keyword evidence="5" id="KW-0597">Phosphoprotein</keyword>
<dbReference type="Pfam" id="PF00512">
    <property type="entry name" value="HisKA"/>
    <property type="match status" value="1"/>
</dbReference>
<evidence type="ECO:0000256" key="13">
    <source>
        <dbReference type="ARBA" id="ARBA00023136"/>
    </source>
</evidence>
<sequence>MTWLKRSVASVLRRAFGLLVALVLLSGAVATVESVRQGNALNQLIDHNLPLRLNNLKLRSTMGDATRGLRNYLFYDQPKTTYLEARATYRPYLDALLSRDDRPEESRLIQDLQTKVIAWFAYASQAEQLKPGEPEVPQYAEGSRLRYEEILRAHDALETQLTRRTVALDQQSDRNRRWGMITVVAFALIAGAAALITSIRTYRALVPPLSAMGGTLGRLAAGEHQARVPPSLAGPAEIQRLGGAINMLADESDRLRAAERERARLAKVAHETAARIRQTLDAESVLKEAVAALGSKLPADRVFVQLVHDGMIGPADMEWSNGQVIKDGTRFPPIPAGSVEQLYLQDRTPSGRTQDPPGYVPGPAAQALGGLGDMEFLLVPFGVGKQVLGGILLTRPVARGPWDTDEIEAVKVVGTDLGRGLDQARLYTRERELVEELRALDSAKTDFMSTVSHELRSPLTSIAGYLEILRDEEAGEVNPAQDRMLDAIERNTQRLRLLIEDLLTLSRIESGAFRTVRQQTDLCAVVDAAVTSIRPAAAKAGVEMTFDCDDDPIMVEGDSNQLDRAMVNLLSNAVKFTRAGGNVQVEVVVEDRHAVIRIADTGIGIPKEEMPRLSTRFFRASNATELSIPGTGLGLSIVRSIVANHSGTFDLQSAEGEGTTVTMRIPTCTADRAEAAGSGGAGG</sequence>
<dbReference type="Proteomes" id="UP000619788">
    <property type="component" value="Unassembled WGS sequence"/>
</dbReference>
<dbReference type="InterPro" id="IPR003661">
    <property type="entry name" value="HisK_dim/P_dom"/>
</dbReference>
<evidence type="ECO:0000259" key="16">
    <source>
        <dbReference type="PROSITE" id="PS50109"/>
    </source>
</evidence>
<dbReference type="InterPro" id="IPR029016">
    <property type="entry name" value="GAF-like_dom_sf"/>
</dbReference>
<evidence type="ECO:0000256" key="6">
    <source>
        <dbReference type="ARBA" id="ARBA00022679"/>
    </source>
</evidence>
<dbReference type="InterPro" id="IPR003594">
    <property type="entry name" value="HATPase_dom"/>
</dbReference>
<keyword evidence="10" id="KW-0067">ATP-binding</keyword>
<dbReference type="GO" id="GO:0000155">
    <property type="term" value="F:phosphorelay sensor kinase activity"/>
    <property type="evidence" value="ECO:0007669"/>
    <property type="project" value="InterPro"/>
</dbReference>